<dbReference type="AlphaFoldDB" id="A0A166RP43"/>
<proteinExistence type="predicted"/>
<evidence type="ECO:0000313" key="2">
    <source>
        <dbReference type="EMBL" id="KZP28491.1"/>
    </source>
</evidence>
<feature type="compositionally biased region" description="Low complexity" evidence="1">
    <location>
        <begin position="151"/>
        <end position="170"/>
    </location>
</feature>
<evidence type="ECO:0000313" key="3">
    <source>
        <dbReference type="Proteomes" id="UP000076532"/>
    </source>
</evidence>
<feature type="region of interest" description="Disordered" evidence="1">
    <location>
        <begin position="134"/>
        <end position="208"/>
    </location>
</feature>
<dbReference type="EMBL" id="KV417503">
    <property type="protein sequence ID" value="KZP28491.1"/>
    <property type="molecule type" value="Genomic_DNA"/>
</dbReference>
<protein>
    <submittedName>
        <fullName evidence="2">Uncharacterized protein</fullName>
    </submittedName>
</protein>
<accession>A0A166RP43</accession>
<reference evidence="2 3" key="1">
    <citation type="journal article" date="2016" name="Mol. Biol. Evol.">
        <title>Comparative Genomics of Early-Diverging Mushroom-Forming Fungi Provides Insights into the Origins of Lignocellulose Decay Capabilities.</title>
        <authorList>
            <person name="Nagy L.G."/>
            <person name="Riley R."/>
            <person name="Tritt A."/>
            <person name="Adam C."/>
            <person name="Daum C."/>
            <person name="Floudas D."/>
            <person name="Sun H."/>
            <person name="Yadav J.S."/>
            <person name="Pangilinan J."/>
            <person name="Larsson K.H."/>
            <person name="Matsuura K."/>
            <person name="Barry K."/>
            <person name="Labutti K."/>
            <person name="Kuo R."/>
            <person name="Ohm R.A."/>
            <person name="Bhattacharya S.S."/>
            <person name="Shirouzu T."/>
            <person name="Yoshinaga Y."/>
            <person name="Martin F.M."/>
            <person name="Grigoriev I.V."/>
            <person name="Hibbett D.S."/>
        </authorList>
    </citation>
    <scope>NUCLEOTIDE SEQUENCE [LARGE SCALE GENOMIC DNA]</scope>
    <source>
        <strain evidence="2 3">CBS 109695</strain>
    </source>
</reference>
<sequence length="208" mass="22664">MSRFSILSLPTPLEAVESFGMGPVKAPYPATTPKFIAKRKGSQLFKKRYHHLIRDTSRRSLSLARSNRDEIMLKKKLYLKRIESAEEYIGLLRQECALLDIEIADADDEVTTVRGILNKKAIAECSLSDNEDGDFIPVCPPPSSDPVNGDSPASSSCSHSNSPSHYGSESDFSSGDEIEVVGEWALDKKTEGGIGPMSPYVAAEGVKA</sequence>
<keyword evidence="3" id="KW-1185">Reference proteome</keyword>
<dbReference type="Proteomes" id="UP000076532">
    <property type="component" value="Unassembled WGS sequence"/>
</dbReference>
<gene>
    <name evidence="2" type="ORF">FIBSPDRAFT_885733</name>
</gene>
<name>A0A166RP43_9AGAM</name>
<organism evidence="2 3">
    <name type="scientific">Athelia psychrophila</name>
    <dbReference type="NCBI Taxonomy" id="1759441"/>
    <lineage>
        <taxon>Eukaryota</taxon>
        <taxon>Fungi</taxon>
        <taxon>Dikarya</taxon>
        <taxon>Basidiomycota</taxon>
        <taxon>Agaricomycotina</taxon>
        <taxon>Agaricomycetes</taxon>
        <taxon>Agaricomycetidae</taxon>
        <taxon>Atheliales</taxon>
        <taxon>Atheliaceae</taxon>
        <taxon>Athelia</taxon>
    </lineage>
</organism>
<evidence type="ECO:0000256" key="1">
    <source>
        <dbReference type="SAM" id="MobiDB-lite"/>
    </source>
</evidence>